<comment type="caution">
    <text evidence="1">The sequence shown here is derived from an EMBL/GenBank/DDBJ whole genome shotgun (WGS) entry which is preliminary data.</text>
</comment>
<organism evidence="1">
    <name type="scientific">marine sediment metagenome</name>
    <dbReference type="NCBI Taxonomy" id="412755"/>
    <lineage>
        <taxon>unclassified sequences</taxon>
        <taxon>metagenomes</taxon>
        <taxon>ecological metagenomes</taxon>
    </lineage>
</organism>
<protein>
    <submittedName>
        <fullName evidence="1">Uncharacterized protein</fullName>
    </submittedName>
</protein>
<dbReference type="EMBL" id="LAZR01019484">
    <property type="protein sequence ID" value="KKL92373.1"/>
    <property type="molecule type" value="Genomic_DNA"/>
</dbReference>
<evidence type="ECO:0000313" key="1">
    <source>
        <dbReference type="EMBL" id="KKL92373.1"/>
    </source>
</evidence>
<accession>A0A0F9G155</accession>
<dbReference type="AlphaFoldDB" id="A0A0F9G155"/>
<gene>
    <name evidence="1" type="ORF">LCGC14_1885300</name>
</gene>
<reference evidence="1" key="1">
    <citation type="journal article" date="2015" name="Nature">
        <title>Complex archaea that bridge the gap between prokaryotes and eukaryotes.</title>
        <authorList>
            <person name="Spang A."/>
            <person name="Saw J.H."/>
            <person name="Jorgensen S.L."/>
            <person name="Zaremba-Niedzwiedzka K."/>
            <person name="Martijn J."/>
            <person name="Lind A.E."/>
            <person name="van Eijk R."/>
            <person name="Schleper C."/>
            <person name="Guy L."/>
            <person name="Ettema T.J."/>
        </authorList>
    </citation>
    <scope>NUCLEOTIDE SEQUENCE</scope>
</reference>
<sequence length="58" mass="6618">MEKMRPKEFKAFTLFLRDLEEILGWAYEDYTIIAGSEGIHITLGEALEVRGSKEAALE</sequence>
<name>A0A0F9G155_9ZZZZ</name>
<proteinExistence type="predicted"/>